<name>A0A1E3S381_9MYCO</name>
<feature type="domain" description="PaaD zinc beta ribbon" evidence="2">
    <location>
        <begin position="100"/>
        <end position="147"/>
    </location>
</feature>
<protein>
    <submittedName>
        <fullName evidence="3">Phenylacetate-CoA oxygenase subunit PaaJ</fullName>
    </submittedName>
</protein>
<comment type="caution">
    <text evidence="3">The sequence shown here is derived from an EMBL/GenBank/DDBJ whole genome shotgun (WGS) entry which is preliminary data.</text>
</comment>
<proteinExistence type="predicted"/>
<evidence type="ECO:0000313" key="3">
    <source>
        <dbReference type="EMBL" id="ODQ96579.1"/>
    </source>
</evidence>
<evidence type="ECO:0000259" key="2">
    <source>
        <dbReference type="Pfam" id="PF23451"/>
    </source>
</evidence>
<dbReference type="Proteomes" id="UP000094243">
    <property type="component" value="Unassembled WGS sequence"/>
</dbReference>
<evidence type="ECO:0000259" key="1">
    <source>
        <dbReference type="Pfam" id="PF01883"/>
    </source>
</evidence>
<dbReference type="InterPro" id="IPR056572">
    <property type="entry name" value="Zn_ribbon_PaaD"/>
</dbReference>
<dbReference type="InterPro" id="IPR034904">
    <property type="entry name" value="FSCA_dom_sf"/>
</dbReference>
<sequence>MPVVTLADLGVVRGVQVSGDGCVVVTITPTYTGCPAIETIRGDIAKALQCHGFRDVTVNLSFSPAWSSDWITAEGRRKLIQNGYSAPSQQPQRRVGPVPLALTGPDRVVTCPRCGSRCNRLLAEFGSTLCKALYQCSTCLEPFDHIKEI</sequence>
<dbReference type="NCBIfam" id="TIGR02159">
    <property type="entry name" value="PA_CoA_Oxy4"/>
    <property type="match status" value="1"/>
</dbReference>
<dbReference type="AlphaFoldDB" id="A0A1E3S381"/>
<dbReference type="PANTHER" id="PTHR42831:SF3">
    <property type="entry name" value="1,2-PHENYLACETYL-COA EPOXIDASE, SUBUNIT D-RELATED"/>
    <property type="match status" value="1"/>
</dbReference>
<dbReference type="Gene3D" id="3.30.300.130">
    <property type="entry name" value="Fe-S cluster assembly (FSCA)"/>
    <property type="match status" value="1"/>
</dbReference>
<keyword evidence="4" id="KW-1185">Reference proteome</keyword>
<dbReference type="PANTHER" id="PTHR42831">
    <property type="entry name" value="FE-S PROTEIN MATURATION AUXILIARY FACTOR YITW"/>
    <property type="match status" value="1"/>
</dbReference>
<feature type="domain" description="MIP18 family-like" evidence="1">
    <location>
        <begin position="4"/>
        <end position="59"/>
    </location>
</feature>
<dbReference type="EMBL" id="MIGZ01000002">
    <property type="protein sequence ID" value="ODQ96579.1"/>
    <property type="molecule type" value="Genomic_DNA"/>
</dbReference>
<dbReference type="Pfam" id="PF01883">
    <property type="entry name" value="FeS_assembly_P"/>
    <property type="match status" value="1"/>
</dbReference>
<gene>
    <name evidence="3" type="ORF">BHQ17_00635</name>
</gene>
<dbReference type="InterPro" id="IPR011883">
    <property type="entry name" value="PaaD-like"/>
</dbReference>
<dbReference type="Pfam" id="PF23451">
    <property type="entry name" value="Zn_ribbon_PaaD"/>
    <property type="match status" value="1"/>
</dbReference>
<accession>A0A1E3S381</accession>
<dbReference type="InterPro" id="IPR052339">
    <property type="entry name" value="Fe-S_Maturation_MIP18"/>
</dbReference>
<evidence type="ECO:0000313" key="4">
    <source>
        <dbReference type="Proteomes" id="UP000094243"/>
    </source>
</evidence>
<dbReference type="InterPro" id="IPR002744">
    <property type="entry name" value="MIP18-like"/>
</dbReference>
<reference evidence="4" key="1">
    <citation type="submission" date="2016-09" db="EMBL/GenBank/DDBJ databases">
        <authorList>
            <person name="Greninger A.L."/>
            <person name="Jerome K.R."/>
            <person name="Mcnair B."/>
            <person name="Wallis C."/>
            <person name="Fang F."/>
        </authorList>
    </citation>
    <scope>NUCLEOTIDE SEQUENCE [LARGE SCALE GENOMIC DNA]</scope>
    <source>
        <strain evidence="4">M7</strain>
    </source>
</reference>
<organism evidence="3 4">
    <name type="scientific">Mycolicibacterium holsaticum</name>
    <dbReference type="NCBI Taxonomy" id="152142"/>
    <lineage>
        <taxon>Bacteria</taxon>
        <taxon>Bacillati</taxon>
        <taxon>Actinomycetota</taxon>
        <taxon>Actinomycetes</taxon>
        <taxon>Mycobacteriales</taxon>
        <taxon>Mycobacteriaceae</taxon>
        <taxon>Mycolicibacterium</taxon>
    </lineage>
</organism>
<dbReference type="SUPFAM" id="SSF117916">
    <property type="entry name" value="Fe-S cluster assembly (FSCA) domain-like"/>
    <property type="match status" value="1"/>
</dbReference>